<name>A0A022W7G9_TRIRU</name>
<dbReference type="AlphaFoldDB" id="A0A022W7G9"/>
<keyword evidence="2" id="KW-0808">Transferase</keyword>
<dbReference type="PANTHER" id="PTHR31544">
    <property type="entry name" value="AIG2-LIKE PROTEIN D"/>
    <property type="match status" value="1"/>
</dbReference>
<feature type="domain" description="Gamma-glutamylcyclotransferase AIG2-like" evidence="4">
    <location>
        <begin position="17"/>
        <end position="131"/>
    </location>
</feature>
<dbReference type="Pfam" id="PF06094">
    <property type="entry name" value="GGACT"/>
    <property type="match status" value="1"/>
</dbReference>
<dbReference type="InterPro" id="IPR036568">
    <property type="entry name" value="GGCT-like_sf"/>
</dbReference>
<dbReference type="GO" id="GO:0016740">
    <property type="term" value="F:transferase activity"/>
    <property type="evidence" value="ECO:0007669"/>
    <property type="project" value="UniProtKB-KW"/>
</dbReference>
<evidence type="ECO:0000313" key="5">
    <source>
        <dbReference type="EMBL" id="EZF54239.1"/>
    </source>
</evidence>
<organism evidence="5">
    <name type="scientific">Trichophyton rubrum CBS 288.86</name>
    <dbReference type="NCBI Taxonomy" id="1215330"/>
    <lineage>
        <taxon>Eukaryota</taxon>
        <taxon>Fungi</taxon>
        <taxon>Dikarya</taxon>
        <taxon>Ascomycota</taxon>
        <taxon>Pezizomycotina</taxon>
        <taxon>Eurotiomycetes</taxon>
        <taxon>Eurotiomycetidae</taxon>
        <taxon>Onygenales</taxon>
        <taxon>Arthrodermataceae</taxon>
        <taxon>Trichophyton</taxon>
    </lineage>
</organism>
<protein>
    <recommendedName>
        <fullName evidence="3">Putative gamma-glutamylcyclotransferase</fullName>
    </recommendedName>
</protein>
<dbReference type="CDD" id="cd06661">
    <property type="entry name" value="GGCT_like"/>
    <property type="match status" value="1"/>
</dbReference>
<dbReference type="InterPro" id="IPR009288">
    <property type="entry name" value="AIG2-like_dom"/>
</dbReference>
<dbReference type="InterPro" id="IPR013024">
    <property type="entry name" value="GGCT-like"/>
</dbReference>
<dbReference type="InterPro" id="IPR045038">
    <property type="entry name" value="AIG2-like"/>
</dbReference>
<dbReference type="HOGENOM" id="CLU_092543_3_0_1"/>
<accession>A0A022W7G9</accession>
<evidence type="ECO:0000256" key="2">
    <source>
        <dbReference type="ARBA" id="ARBA00022679"/>
    </source>
</evidence>
<dbReference type="Proteomes" id="UP000023758">
    <property type="component" value="Unassembled WGS sequence"/>
</dbReference>
<dbReference type="PANTHER" id="PTHR31544:SF4">
    <property type="entry name" value="GAMMA-GLUTAMYLCYCLOTRANSFERASE-RELATED"/>
    <property type="match status" value="1"/>
</dbReference>
<dbReference type="EMBL" id="KK207791">
    <property type="protein sequence ID" value="EZF54239.1"/>
    <property type="molecule type" value="Genomic_DNA"/>
</dbReference>
<dbReference type="SUPFAM" id="SSF110857">
    <property type="entry name" value="Gamma-glutamyl cyclotransferase-like"/>
    <property type="match status" value="1"/>
</dbReference>
<evidence type="ECO:0000256" key="3">
    <source>
        <dbReference type="ARBA" id="ARBA00030602"/>
    </source>
</evidence>
<gene>
    <name evidence="5" type="ORF">H103_02900</name>
</gene>
<proteinExistence type="inferred from homology"/>
<evidence type="ECO:0000259" key="4">
    <source>
        <dbReference type="Pfam" id="PF06094"/>
    </source>
</evidence>
<comment type="similarity">
    <text evidence="1">Belongs to the gamma-glutamylcyclotransferase family.</text>
</comment>
<evidence type="ECO:0000256" key="1">
    <source>
        <dbReference type="ARBA" id="ARBA00008861"/>
    </source>
</evidence>
<reference evidence="5" key="1">
    <citation type="submission" date="2014-02" db="EMBL/GenBank/DDBJ databases">
        <title>The Genome Sequence of Trichophyton rubrum (morphotype fischeri) CBS 288.86.</title>
        <authorList>
            <consortium name="The Broad Institute Genomics Platform"/>
            <person name="Cuomo C.A."/>
            <person name="White T.C."/>
            <person name="Graser Y."/>
            <person name="Martinez-Rossi N."/>
            <person name="Heitman J."/>
            <person name="Young S.K."/>
            <person name="Zeng Q."/>
            <person name="Gargeya S."/>
            <person name="Abouelleil A."/>
            <person name="Alvarado L."/>
            <person name="Chapman S.B."/>
            <person name="Gainer-Dewar J."/>
            <person name="Goldberg J."/>
            <person name="Griggs A."/>
            <person name="Gujja S."/>
            <person name="Hansen M."/>
            <person name="Howarth C."/>
            <person name="Imamovic A."/>
            <person name="Larimer J."/>
            <person name="Martinez D."/>
            <person name="Murphy C."/>
            <person name="Pearson M.D."/>
            <person name="Persinoti G."/>
            <person name="Poon T."/>
            <person name="Priest M."/>
            <person name="Roberts A.D."/>
            <person name="Saif S."/>
            <person name="Shea T.D."/>
            <person name="Sykes S.N."/>
            <person name="Wortman J."/>
            <person name="Nusbaum C."/>
            <person name="Birren B."/>
        </authorList>
    </citation>
    <scope>NUCLEOTIDE SEQUENCE [LARGE SCALE GENOMIC DNA]</scope>
    <source>
        <strain evidence="5">CBS 288.86</strain>
    </source>
</reference>
<dbReference type="OrthoDB" id="3262926at2759"/>
<dbReference type="Gene3D" id="3.10.490.10">
    <property type="entry name" value="Gamma-glutamyl cyclotransferase-like"/>
    <property type="match status" value="1"/>
</dbReference>
<sequence length="164" mass="18224">MAEQTKSHIADPPTGLYFFYGTLMDPTLLVQLLHLDKLPDLRPASIKGYKFKLWGPYPALLDDEHDDSAVIEGAVYNVETVEHAHALANYETKNYTTGTTTAYYSDGQQPETGQVTIYVFAGNRSDLTEGDFNLERWMKMMGRGKVLDDLAAKKAGSAKKPESS</sequence>